<name>A0ABQ3W0S7_9LACO</name>
<proteinExistence type="predicted"/>
<evidence type="ECO:0000313" key="2">
    <source>
        <dbReference type="Proteomes" id="UP000604765"/>
    </source>
</evidence>
<organism evidence="1 2">
    <name type="scientific">Lentilactobacillus fungorum</name>
    <dbReference type="NCBI Taxonomy" id="2201250"/>
    <lineage>
        <taxon>Bacteria</taxon>
        <taxon>Bacillati</taxon>
        <taxon>Bacillota</taxon>
        <taxon>Bacilli</taxon>
        <taxon>Lactobacillales</taxon>
        <taxon>Lactobacillaceae</taxon>
        <taxon>Lentilactobacillus</taxon>
    </lineage>
</organism>
<dbReference type="InterPro" id="IPR038475">
    <property type="entry name" value="RecG_C_sf"/>
</dbReference>
<keyword evidence="2" id="KW-1185">Reference proteome</keyword>
<dbReference type="PANTHER" id="PTHR30595">
    <property type="entry name" value="GLPR-RELATED TRANSCRIPTIONAL REPRESSOR"/>
    <property type="match status" value="1"/>
</dbReference>
<sequence length="238" mass="26949">MIEKLPLGIRDYFSQDEKLTRGSYIADLRQAVKEALVNSLMHPYYDSHSPIRIVDRKSYFEFYNPGDTRISIDSFIRGNDPQPRNTIISTLFRKVGISEKAGSGGPRIFESAARNHLHVPDVDLGSLSTKIRIWKIDLLSSLEDGLDLTDDEASVIKIVADSNSITVKKLAKIFETKSEYQIRQLINTLMGYGVCRKLGMALQRGTCLKQLQNKTRLKQLECLSNLKIVCLNDDKNLI</sequence>
<dbReference type="PANTHER" id="PTHR30595:SF6">
    <property type="entry name" value="SCHLAFEN ALBA-2 DOMAIN-CONTAINING PROTEIN"/>
    <property type="match status" value="1"/>
</dbReference>
<dbReference type="RefSeq" id="WP_232365340.1">
    <property type="nucleotide sequence ID" value="NZ_BNJR01000016.1"/>
</dbReference>
<reference evidence="1 2" key="1">
    <citation type="journal article" date="2021" name="Int. J. Syst. Evol. Microbiol.">
        <title>Lentilactobacillus fungorum sp. nov., isolated from spent mushroom substrates.</title>
        <authorList>
            <person name="Tohno M."/>
            <person name="Tanizawa Y."/>
            <person name="Kojima Y."/>
            <person name="Sakamoto M."/>
            <person name="Ohkuma M."/>
            <person name="Kobayashi H."/>
        </authorList>
    </citation>
    <scope>NUCLEOTIDE SEQUENCE [LARGE SCALE GENOMIC DNA]</scope>
    <source>
        <strain evidence="1 2">YK48G</strain>
    </source>
</reference>
<protein>
    <recommendedName>
        <fullName evidence="3">ATP-dependent DNA helicase RecG C-terminal domain-containing protein</fullName>
    </recommendedName>
</protein>
<dbReference type="Gene3D" id="3.30.565.60">
    <property type="match status" value="1"/>
</dbReference>
<evidence type="ECO:0000313" key="1">
    <source>
        <dbReference type="EMBL" id="GHP14430.1"/>
    </source>
</evidence>
<evidence type="ECO:0008006" key="3">
    <source>
        <dbReference type="Google" id="ProtNLM"/>
    </source>
</evidence>
<dbReference type="Pfam" id="PF13749">
    <property type="entry name" value="HATPase_c_4"/>
    <property type="match status" value="1"/>
</dbReference>
<dbReference type="Proteomes" id="UP000604765">
    <property type="component" value="Unassembled WGS sequence"/>
</dbReference>
<gene>
    <name evidence="1" type="ORF">YK48G_18550</name>
</gene>
<accession>A0ABQ3W0S7</accession>
<comment type="caution">
    <text evidence="1">The sequence shown here is derived from an EMBL/GenBank/DDBJ whole genome shotgun (WGS) entry which is preliminary data.</text>
</comment>
<dbReference type="EMBL" id="BNJR01000016">
    <property type="protein sequence ID" value="GHP14430.1"/>
    <property type="molecule type" value="Genomic_DNA"/>
</dbReference>